<dbReference type="PANTHER" id="PTHR45762:SF2">
    <property type="entry name" value="ZINC FINGER RNA-BINDING PROTEIN 2"/>
    <property type="match status" value="1"/>
</dbReference>
<feature type="compositionally biased region" description="Pro residues" evidence="2">
    <location>
        <begin position="815"/>
        <end position="827"/>
    </location>
</feature>
<feature type="region of interest" description="Disordered" evidence="2">
    <location>
        <begin position="289"/>
        <end position="375"/>
    </location>
</feature>
<dbReference type="GeneTree" id="ENSGT00940000162148"/>
<dbReference type="PANTHER" id="PTHR45762">
    <property type="entry name" value="ZINC FINGER RNA-BINDING PROTEIN"/>
    <property type="match status" value="1"/>
</dbReference>
<dbReference type="Pfam" id="PF20965">
    <property type="entry name" value="DZF_C"/>
    <property type="match status" value="1"/>
</dbReference>
<name>A0A8C6EW12_MARMA</name>
<gene>
    <name evidence="4" type="primary">ZFR2</name>
</gene>
<sequence>ASGTIHSALGQGRDSGFCDSSTQPPPAFPLPASGASYSMQPAPGMDPSVNLAFAPAAQPPSPGAPAGYGCYQPHSGQDLGYNNQPQEPVPGPTSAPTYQVPHCQRGGRRRVAWMSVVDSFRTLSCGPSSAYYPPPPPQTQPSPPSGPSQQLQPLPPRQPSPPPSAPVGSVPWGGPGSSPRDSSAGSFPEKFPSRPPRPKVGPRQPQLHYCDTCRISCAGPQTYRDHLEGQKHRKKEAAQRTGLQPNGSPCGAQAQLHCGLCAVSCTGAEAYAAHIRGAKHQKVFKLHTKLGKPIPTIEPTPRSPARSSRPGPHTSDSAPEASTRPSASAMTSLHTPGRPALAKRTVASSAPREGRWPCIPPPSRGGPWEAPGGCSDAEPVGPDYVEEVCNDEGKVIRFHCKLCECSFNDPNARDMHVKGRRHRLQYRKKVDPDLPIAARPSSRVRKLLEEQMRKERQRAQRRLEEMRNWCSELRHHEARCRQPEEEPRPQDKEQQPASPDWAPSPALGRLGGLSPQPRRRPESSDDRHVMCRHATIYPTEAELLAIQKAVSHAERALKLVSDVLAEEDWGSLEEEGGHAVPSPRVLKGVMRVGILAKGLVLRGDRNVQLTLLCSEKPTHALLRRVTEQLPQQLLILTDDKYEVSSDPEANIIISSCEEPRMQVTVTLTSPLMREDPSGDRGPQPDPGDVLSPERCLESLAALRHAKWFQARASSLQPCVIVIRVLQDLRRRVPSWGALPAWALELLVEKALSSASRSLGPGDAVRRVLECVAAGALLTDGPGLQDPCEKEQRDVLGSMSLQEREDVTASAQVGGPGPPGPCTAPPGSPGLLSLPLRDTGQRRWSGWAGLPLE</sequence>
<evidence type="ECO:0000259" key="3">
    <source>
        <dbReference type="PROSITE" id="PS51703"/>
    </source>
</evidence>
<dbReference type="GO" id="GO:0008270">
    <property type="term" value="F:zinc ion binding"/>
    <property type="evidence" value="ECO:0007669"/>
    <property type="project" value="InterPro"/>
</dbReference>
<accession>A0A8C6EW12</accession>
<feature type="region of interest" description="Disordered" evidence="2">
    <location>
        <begin position="804"/>
        <end position="836"/>
    </location>
</feature>
<feature type="compositionally biased region" description="Low complexity" evidence="2">
    <location>
        <begin position="303"/>
        <end position="312"/>
    </location>
</feature>
<dbReference type="Proteomes" id="UP000694407">
    <property type="component" value="Unplaced"/>
</dbReference>
<dbReference type="InterPro" id="IPR013087">
    <property type="entry name" value="Znf_C2H2_type"/>
</dbReference>
<organism evidence="4 5">
    <name type="scientific">Marmota marmota marmota</name>
    <name type="common">Alpine marmot</name>
    <dbReference type="NCBI Taxonomy" id="9994"/>
    <lineage>
        <taxon>Eukaryota</taxon>
        <taxon>Metazoa</taxon>
        <taxon>Chordata</taxon>
        <taxon>Craniata</taxon>
        <taxon>Vertebrata</taxon>
        <taxon>Euteleostomi</taxon>
        <taxon>Mammalia</taxon>
        <taxon>Eutheria</taxon>
        <taxon>Euarchontoglires</taxon>
        <taxon>Glires</taxon>
        <taxon>Rodentia</taxon>
        <taxon>Sciuromorpha</taxon>
        <taxon>Sciuridae</taxon>
        <taxon>Xerinae</taxon>
        <taxon>Marmotini</taxon>
        <taxon>Marmota</taxon>
    </lineage>
</organism>
<reference evidence="4" key="2">
    <citation type="submission" date="2025-09" db="UniProtKB">
        <authorList>
            <consortium name="Ensembl"/>
        </authorList>
    </citation>
    <scope>IDENTIFICATION</scope>
</reference>
<protein>
    <submittedName>
        <fullName evidence="4">Zinc finger RNA binding protein 2</fullName>
    </submittedName>
</protein>
<dbReference type="InterPro" id="IPR049402">
    <property type="entry name" value="DZF_dom_C"/>
</dbReference>
<feature type="compositionally biased region" description="Basic and acidic residues" evidence="2">
    <location>
        <begin position="519"/>
        <end position="529"/>
    </location>
</feature>
<dbReference type="PROSITE" id="PS00028">
    <property type="entry name" value="ZINC_FINGER_C2H2_1"/>
    <property type="match status" value="1"/>
</dbReference>
<dbReference type="InterPro" id="IPR043519">
    <property type="entry name" value="NT_sf"/>
</dbReference>
<dbReference type="PROSITE" id="PS51703">
    <property type="entry name" value="DZF"/>
    <property type="match status" value="1"/>
</dbReference>
<dbReference type="SMART" id="SM00451">
    <property type="entry name" value="ZnF_U1"/>
    <property type="match status" value="3"/>
</dbReference>
<keyword evidence="5" id="KW-1185">Reference proteome</keyword>
<feature type="compositionally biased region" description="Polar residues" evidence="2">
    <location>
        <begin position="323"/>
        <end position="334"/>
    </location>
</feature>
<dbReference type="SMART" id="SM00572">
    <property type="entry name" value="DZF"/>
    <property type="match status" value="1"/>
</dbReference>
<dbReference type="InterPro" id="IPR006561">
    <property type="entry name" value="DZF_dom"/>
</dbReference>
<dbReference type="GO" id="GO:0003727">
    <property type="term" value="F:single-stranded RNA binding"/>
    <property type="evidence" value="ECO:0007669"/>
    <property type="project" value="TreeGrafter"/>
</dbReference>
<feature type="compositionally biased region" description="Pro residues" evidence="2">
    <location>
        <begin position="132"/>
        <end position="146"/>
    </location>
</feature>
<feature type="compositionally biased region" description="Basic and acidic residues" evidence="2">
    <location>
        <begin position="479"/>
        <end position="494"/>
    </location>
</feature>
<dbReference type="InterPro" id="IPR049401">
    <property type="entry name" value="DZF_dom_N"/>
</dbReference>
<dbReference type="SUPFAM" id="SSF57667">
    <property type="entry name" value="beta-beta-alpha zinc fingers"/>
    <property type="match status" value="3"/>
</dbReference>
<dbReference type="SMART" id="SM00355">
    <property type="entry name" value="ZnF_C2H2"/>
    <property type="match status" value="3"/>
</dbReference>
<evidence type="ECO:0000313" key="4">
    <source>
        <dbReference type="Ensembl" id="ENSMMMP00000019226.1"/>
    </source>
</evidence>
<dbReference type="FunFam" id="3.30.160.60:FF:000210">
    <property type="entry name" value="Zinc finger RNA-binding protein 2"/>
    <property type="match status" value="1"/>
</dbReference>
<comment type="subcellular location">
    <subcellularLocation>
        <location evidence="1">Nucleus</location>
    </subcellularLocation>
</comment>
<dbReference type="FunFam" id="3.30.160.60:FF:002080">
    <property type="entry name" value="Zinc finger RNA-binding protein"/>
    <property type="match status" value="1"/>
</dbReference>
<evidence type="ECO:0000256" key="1">
    <source>
        <dbReference type="ARBA" id="ARBA00004123"/>
    </source>
</evidence>
<feature type="region of interest" description="Disordered" evidence="2">
    <location>
        <begin position="669"/>
        <end position="690"/>
    </location>
</feature>
<dbReference type="FunFam" id="1.10.1410.40:FF:000001">
    <property type="entry name" value="interleukin enhancer-binding factor 3 isoform X1"/>
    <property type="match status" value="1"/>
</dbReference>
<dbReference type="Pfam" id="PF07528">
    <property type="entry name" value="DZF_N"/>
    <property type="match status" value="1"/>
</dbReference>
<dbReference type="InterPro" id="IPR003604">
    <property type="entry name" value="Matrin/U1-like-C_Znf_C2H2"/>
</dbReference>
<feature type="region of interest" description="Disordered" evidence="2">
    <location>
        <begin position="128"/>
        <end position="205"/>
    </location>
</feature>
<feature type="domain" description="DZF" evidence="3">
    <location>
        <begin position="520"/>
        <end position="852"/>
    </location>
</feature>
<feature type="compositionally biased region" description="Pro residues" evidence="2">
    <location>
        <begin position="153"/>
        <end position="165"/>
    </location>
</feature>
<evidence type="ECO:0000313" key="5">
    <source>
        <dbReference type="Proteomes" id="UP000694407"/>
    </source>
</evidence>
<dbReference type="Pfam" id="PF12874">
    <property type="entry name" value="zf-met"/>
    <property type="match status" value="3"/>
</dbReference>
<dbReference type="GO" id="GO:0071011">
    <property type="term" value="C:precatalytic spliceosome"/>
    <property type="evidence" value="ECO:0007669"/>
    <property type="project" value="TreeGrafter"/>
</dbReference>
<feature type="region of interest" description="Disordered" evidence="2">
    <location>
        <begin position="1"/>
        <end position="103"/>
    </location>
</feature>
<dbReference type="Gene3D" id="1.10.1410.40">
    <property type="match status" value="1"/>
</dbReference>
<evidence type="ECO:0000256" key="2">
    <source>
        <dbReference type="SAM" id="MobiDB-lite"/>
    </source>
</evidence>
<dbReference type="Ensembl" id="ENSMMMT00000021839.1">
    <property type="protein sequence ID" value="ENSMMMP00000019226.1"/>
    <property type="gene ID" value="ENSMMMG00000016959.1"/>
</dbReference>
<dbReference type="Gene3D" id="3.30.160.60">
    <property type="entry name" value="Classic Zinc Finger"/>
    <property type="match status" value="3"/>
</dbReference>
<dbReference type="InterPro" id="IPR036236">
    <property type="entry name" value="Znf_C2H2_sf"/>
</dbReference>
<dbReference type="AlphaFoldDB" id="A0A8C6EW12"/>
<proteinExistence type="predicted"/>
<feature type="region of interest" description="Disordered" evidence="2">
    <location>
        <begin position="479"/>
        <end position="529"/>
    </location>
</feature>
<dbReference type="FunFam" id="3.30.460.10:FF:000010">
    <property type="entry name" value="Zinc finger RNA-binding protein 2"/>
    <property type="match status" value="1"/>
</dbReference>
<dbReference type="GO" id="GO:0003725">
    <property type="term" value="F:double-stranded RNA binding"/>
    <property type="evidence" value="ECO:0007669"/>
    <property type="project" value="TreeGrafter"/>
</dbReference>
<feature type="region of interest" description="Disordered" evidence="2">
    <location>
        <begin position="226"/>
        <end position="249"/>
    </location>
</feature>
<dbReference type="Gene3D" id="3.30.460.10">
    <property type="entry name" value="Beta Polymerase, domain 2"/>
    <property type="match status" value="1"/>
</dbReference>
<reference evidence="4" key="1">
    <citation type="submission" date="2025-08" db="UniProtKB">
        <authorList>
            <consortium name="Ensembl"/>
        </authorList>
    </citation>
    <scope>IDENTIFICATION</scope>
</reference>